<feature type="region of interest" description="Disordered" evidence="1">
    <location>
        <begin position="63"/>
        <end position="114"/>
    </location>
</feature>
<feature type="region of interest" description="Disordered" evidence="1">
    <location>
        <begin position="163"/>
        <end position="212"/>
    </location>
</feature>
<feature type="compositionally biased region" description="Polar residues" evidence="1">
    <location>
        <begin position="73"/>
        <end position="87"/>
    </location>
</feature>
<keyword evidence="4" id="KW-1185">Reference proteome</keyword>
<protein>
    <submittedName>
        <fullName evidence="3">Uncharacterized protein</fullName>
    </submittedName>
</protein>
<evidence type="ECO:0000313" key="4">
    <source>
        <dbReference type="Proteomes" id="UP001302126"/>
    </source>
</evidence>
<gene>
    <name evidence="3" type="ORF">QBC35DRAFT_475506</name>
</gene>
<dbReference type="AlphaFoldDB" id="A0AAN7AHZ3"/>
<sequence length="212" mass="22591">MAKQMKKIAVVGLLALRNSFLLLRSELSSGGPSVFIGTPNLGNPPRNRPSSATSPHFRLPTHAACNGSRGNRKVQSADQSDHTSTGVAANPLAPVQPTVDDLTPPGRISSSSAKRTRRVAAFRCNIKAGSGMQSGFYGGADYFLWWTVKCRFGREGGSGGSPVGLLNFGTSQPSPRHGSESPLAPDFRKSAQTSHSTRHPWRSPARKPNAYP</sequence>
<feature type="compositionally biased region" description="Basic residues" evidence="1">
    <location>
        <begin position="196"/>
        <end position="205"/>
    </location>
</feature>
<comment type="caution">
    <text evidence="3">The sequence shown here is derived from an EMBL/GenBank/DDBJ whole genome shotgun (WGS) entry which is preliminary data.</text>
</comment>
<reference evidence="3" key="2">
    <citation type="submission" date="2023-05" db="EMBL/GenBank/DDBJ databases">
        <authorList>
            <consortium name="Lawrence Berkeley National Laboratory"/>
            <person name="Steindorff A."/>
            <person name="Hensen N."/>
            <person name="Bonometti L."/>
            <person name="Westerberg I."/>
            <person name="Brannstrom I.O."/>
            <person name="Guillou S."/>
            <person name="Cros-Aarteil S."/>
            <person name="Calhoun S."/>
            <person name="Haridas S."/>
            <person name="Kuo A."/>
            <person name="Mondo S."/>
            <person name="Pangilinan J."/>
            <person name="Riley R."/>
            <person name="Labutti K."/>
            <person name="Andreopoulos B."/>
            <person name="Lipzen A."/>
            <person name="Chen C."/>
            <person name="Yanf M."/>
            <person name="Daum C."/>
            <person name="Ng V."/>
            <person name="Clum A."/>
            <person name="Ohm R."/>
            <person name="Martin F."/>
            <person name="Silar P."/>
            <person name="Natvig D."/>
            <person name="Lalanne C."/>
            <person name="Gautier V."/>
            <person name="Ament-Velasquez S.L."/>
            <person name="Kruys A."/>
            <person name="Hutchinson M.I."/>
            <person name="Powell A.J."/>
            <person name="Barry K."/>
            <person name="Miller A.N."/>
            <person name="Grigoriev I.V."/>
            <person name="Debuchy R."/>
            <person name="Gladieux P."/>
            <person name="Thoren M.H."/>
            <person name="Johannesson H."/>
        </authorList>
    </citation>
    <scope>NUCLEOTIDE SEQUENCE</scope>
    <source>
        <strain evidence="3">PSN309</strain>
    </source>
</reference>
<evidence type="ECO:0000313" key="3">
    <source>
        <dbReference type="EMBL" id="KAK4186385.1"/>
    </source>
</evidence>
<proteinExistence type="predicted"/>
<dbReference type="Proteomes" id="UP001302126">
    <property type="component" value="Unassembled WGS sequence"/>
</dbReference>
<evidence type="ECO:0000256" key="1">
    <source>
        <dbReference type="SAM" id="MobiDB-lite"/>
    </source>
</evidence>
<feature type="chain" id="PRO_5042869320" evidence="2">
    <location>
        <begin position="31"/>
        <end position="212"/>
    </location>
</feature>
<evidence type="ECO:0000256" key="2">
    <source>
        <dbReference type="SAM" id="SignalP"/>
    </source>
</evidence>
<keyword evidence="2" id="KW-0732">Signal</keyword>
<reference evidence="3" key="1">
    <citation type="journal article" date="2023" name="Mol. Phylogenet. Evol.">
        <title>Genome-scale phylogeny and comparative genomics of the fungal order Sordariales.</title>
        <authorList>
            <person name="Hensen N."/>
            <person name="Bonometti L."/>
            <person name="Westerberg I."/>
            <person name="Brannstrom I.O."/>
            <person name="Guillou S."/>
            <person name="Cros-Aarteil S."/>
            <person name="Calhoun S."/>
            <person name="Haridas S."/>
            <person name="Kuo A."/>
            <person name="Mondo S."/>
            <person name="Pangilinan J."/>
            <person name="Riley R."/>
            <person name="LaButti K."/>
            <person name="Andreopoulos B."/>
            <person name="Lipzen A."/>
            <person name="Chen C."/>
            <person name="Yan M."/>
            <person name="Daum C."/>
            <person name="Ng V."/>
            <person name="Clum A."/>
            <person name="Steindorff A."/>
            <person name="Ohm R.A."/>
            <person name="Martin F."/>
            <person name="Silar P."/>
            <person name="Natvig D.O."/>
            <person name="Lalanne C."/>
            <person name="Gautier V."/>
            <person name="Ament-Velasquez S.L."/>
            <person name="Kruys A."/>
            <person name="Hutchinson M.I."/>
            <person name="Powell A.J."/>
            <person name="Barry K."/>
            <person name="Miller A.N."/>
            <person name="Grigoriev I.V."/>
            <person name="Debuchy R."/>
            <person name="Gladieux P."/>
            <person name="Hiltunen Thoren M."/>
            <person name="Johannesson H."/>
        </authorList>
    </citation>
    <scope>NUCLEOTIDE SEQUENCE</scope>
    <source>
        <strain evidence="3">PSN309</strain>
    </source>
</reference>
<feature type="signal peptide" evidence="2">
    <location>
        <begin position="1"/>
        <end position="30"/>
    </location>
</feature>
<accession>A0AAN7AHZ3</accession>
<organism evidence="3 4">
    <name type="scientific">Podospora australis</name>
    <dbReference type="NCBI Taxonomy" id="1536484"/>
    <lineage>
        <taxon>Eukaryota</taxon>
        <taxon>Fungi</taxon>
        <taxon>Dikarya</taxon>
        <taxon>Ascomycota</taxon>
        <taxon>Pezizomycotina</taxon>
        <taxon>Sordariomycetes</taxon>
        <taxon>Sordariomycetidae</taxon>
        <taxon>Sordariales</taxon>
        <taxon>Podosporaceae</taxon>
        <taxon>Podospora</taxon>
    </lineage>
</organism>
<name>A0AAN7AHZ3_9PEZI</name>
<dbReference type="EMBL" id="MU864425">
    <property type="protein sequence ID" value="KAK4186385.1"/>
    <property type="molecule type" value="Genomic_DNA"/>
</dbReference>